<dbReference type="Pfam" id="PF12833">
    <property type="entry name" value="HTH_18"/>
    <property type="match status" value="1"/>
</dbReference>
<sequence length="225" mass="24270">MTGAAMMDANQGNIETRAAADTRWIAAMVVKLLDDAGDILDSDRDAARACIARAAAFLRGEATPQGIRPGGAGQAAPQTTREAAKGTSPAASLPSPAITEAIRGGLAPWQIRRVISHIDANLAGTIRMDGCATVTRLSTRYFSRAFKSSFGVPPHTYVVQRRIQRAQHLMLTTQEPLCQIALACGLCDQAHFSKLFRRVVGLSPSTWRRQWRDAPLEPAYQTEAA</sequence>
<dbReference type="Gene3D" id="1.10.10.60">
    <property type="entry name" value="Homeodomain-like"/>
    <property type="match status" value="1"/>
</dbReference>
<dbReference type="PANTHER" id="PTHR46796">
    <property type="entry name" value="HTH-TYPE TRANSCRIPTIONAL ACTIVATOR RHAS-RELATED"/>
    <property type="match status" value="1"/>
</dbReference>
<evidence type="ECO:0000259" key="5">
    <source>
        <dbReference type="PROSITE" id="PS01124"/>
    </source>
</evidence>
<feature type="region of interest" description="Disordered" evidence="4">
    <location>
        <begin position="63"/>
        <end position="95"/>
    </location>
</feature>
<name>A0A560FPL9_9PROT</name>
<dbReference type="InterPro" id="IPR050204">
    <property type="entry name" value="AraC_XylS_family_regulators"/>
</dbReference>
<dbReference type="AlphaFoldDB" id="A0A560FPL9"/>
<dbReference type="Proteomes" id="UP000319859">
    <property type="component" value="Unassembled WGS sequence"/>
</dbReference>
<evidence type="ECO:0000256" key="2">
    <source>
        <dbReference type="ARBA" id="ARBA00023125"/>
    </source>
</evidence>
<keyword evidence="1" id="KW-0805">Transcription regulation</keyword>
<evidence type="ECO:0000313" key="6">
    <source>
        <dbReference type="EMBL" id="TWB23578.1"/>
    </source>
</evidence>
<keyword evidence="2" id="KW-0238">DNA-binding</keyword>
<gene>
    <name evidence="6" type="ORF">FBZ89_102335</name>
</gene>
<accession>A0A560FPL9</accession>
<evidence type="ECO:0000256" key="3">
    <source>
        <dbReference type="ARBA" id="ARBA00023163"/>
    </source>
</evidence>
<protein>
    <submittedName>
        <fullName evidence="6">AraC family transcriptional regulator</fullName>
    </submittedName>
</protein>
<comment type="caution">
    <text evidence="6">The sequence shown here is derived from an EMBL/GenBank/DDBJ whole genome shotgun (WGS) entry which is preliminary data.</text>
</comment>
<dbReference type="PANTHER" id="PTHR46796:SF14">
    <property type="entry name" value="TRANSCRIPTIONAL REGULATORY PROTEIN"/>
    <property type="match status" value="1"/>
</dbReference>
<dbReference type="SMART" id="SM00342">
    <property type="entry name" value="HTH_ARAC"/>
    <property type="match status" value="1"/>
</dbReference>
<evidence type="ECO:0000256" key="1">
    <source>
        <dbReference type="ARBA" id="ARBA00023015"/>
    </source>
</evidence>
<organism evidence="6 7">
    <name type="scientific">Nitrospirillum amazonense</name>
    <dbReference type="NCBI Taxonomy" id="28077"/>
    <lineage>
        <taxon>Bacteria</taxon>
        <taxon>Pseudomonadati</taxon>
        <taxon>Pseudomonadota</taxon>
        <taxon>Alphaproteobacteria</taxon>
        <taxon>Rhodospirillales</taxon>
        <taxon>Azospirillaceae</taxon>
        <taxon>Nitrospirillum</taxon>
    </lineage>
</organism>
<reference evidence="6 7" key="1">
    <citation type="submission" date="2019-06" db="EMBL/GenBank/DDBJ databases">
        <title>Genomic Encyclopedia of Type Strains, Phase IV (KMG-V): Genome sequencing to study the core and pangenomes of soil and plant-associated prokaryotes.</title>
        <authorList>
            <person name="Whitman W."/>
        </authorList>
    </citation>
    <scope>NUCLEOTIDE SEQUENCE [LARGE SCALE GENOMIC DNA]</scope>
    <source>
        <strain evidence="6 7">BR 11880</strain>
    </source>
</reference>
<dbReference type="PROSITE" id="PS01124">
    <property type="entry name" value="HTH_ARAC_FAMILY_2"/>
    <property type="match status" value="1"/>
</dbReference>
<feature type="domain" description="HTH araC/xylS-type" evidence="5">
    <location>
        <begin position="112"/>
        <end position="210"/>
    </location>
</feature>
<evidence type="ECO:0000313" key="7">
    <source>
        <dbReference type="Proteomes" id="UP000319859"/>
    </source>
</evidence>
<dbReference type="InterPro" id="IPR018062">
    <property type="entry name" value="HTH_AraC-typ_CS"/>
</dbReference>
<dbReference type="PROSITE" id="PS00041">
    <property type="entry name" value="HTH_ARAC_FAMILY_1"/>
    <property type="match status" value="1"/>
</dbReference>
<dbReference type="GO" id="GO:0043565">
    <property type="term" value="F:sequence-specific DNA binding"/>
    <property type="evidence" value="ECO:0007669"/>
    <property type="project" value="InterPro"/>
</dbReference>
<keyword evidence="3" id="KW-0804">Transcription</keyword>
<dbReference type="SUPFAM" id="SSF46689">
    <property type="entry name" value="Homeodomain-like"/>
    <property type="match status" value="2"/>
</dbReference>
<dbReference type="InterPro" id="IPR018060">
    <property type="entry name" value="HTH_AraC"/>
</dbReference>
<dbReference type="GO" id="GO:0003700">
    <property type="term" value="F:DNA-binding transcription factor activity"/>
    <property type="evidence" value="ECO:0007669"/>
    <property type="project" value="InterPro"/>
</dbReference>
<dbReference type="EMBL" id="VITN01000002">
    <property type="protein sequence ID" value="TWB23578.1"/>
    <property type="molecule type" value="Genomic_DNA"/>
</dbReference>
<evidence type="ECO:0000256" key="4">
    <source>
        <dbReference type="SAM" id="MobiDB-lite"/>
    </source>
</evidence>
<dbReference type="InterPro" id="IPR009057">
    <property type="entry name" value="Homeodomain-like_sf"/>
</dbReference>
<proteinExistence type="predicted"/>